<dbReference type="GO" id="GO:0004175">
    <property type="term" value="F:endopeptidase activity"/>
    <property type="evidence" value="ECO:0007669"/>
    <property type="project" value="UniProtKB-ARBA"/>
</dbReference>
<feature type="transmembrane region" description="Helical" evidence="2">
    <location>
        <begin position="178"/>
        <end position="196"/>
    </location>
</feature>
<keyword evidence="4" id="KW-0482">Metalloprotease</keyword>
<feature type="domain" description="CAAX prenyl protease 2/Lysostaphin resistance protein A-like" evidence="3">
    <location>
        <begin position="180"/>
        <end position="279"/>
    </location>
</feature>
<dbReference type="InterPro" id="IPR003675">
    <property type="entry name" value="Rce1/LyrA-like_dom"/>
</dbReference>
<dbReference type="EMBL" id="CP029556">
    <property type="protein sequence ID" value="AXA85003.1"/>
    <property type="molecule type" value="Genomic_DNA"/>
</dbReference>
<gene>
    <name evidence="4" type="ORF">DCD74_10225</name>
</gene>
<dbReference type="AlphaFoldDB" id="A0A344J7J3"/>
<reference evidence="5" key="1">
    <citation type="submission" date="2018-05" db="EMBL/GenBank/DDBJ databases">
        <title>Luteimonas pekinense sp. nov., isolated from human Meibomian gland secretions, Beijing, China.</title>
        <authorList>
            <person name="Wen T."/>
            <person name="Bai H."/>
            <person name="Lv H."/>
        </authorList>
    </citation>
    <scope>NUCLEOTIDE SEQUENCE [LARGE SCALE GENOMIC DNA]</scope>
    <source>
        <strain evidence="5">83-4</strain>
    </source>
</reference>
<keyword evidence="4" id="KW-0645">Protease</keyword>
<keyword evidence="2" id="KW-1133">Transmembrane helix</keyword>
<evidence type="ECO:0000256" key="1">
    <source>
        <dbReference type="SAM" id="MobiDB-lite"/>
    </source>
</evidence>
<proteinExistence type="predicted"/>
<evidence type="ECO:0000313" key="5">
    <source>
        <dbReference type="Proteomes" id="UP000251842"/>
    </source>
</evidence>
<feature type="transmembrane region" description="Helical" evidence="2">
    <location>
        <begin position="40"/>
        <end position="65"/>
    </location>
</feature>
<feature type="transmembrane region" description="Helical" evidence="2">
    <location>
        <begin position="208"/>
        <end position="227"/>
    </location>
</feature>
<dbReference type="KEGG" id="lue:DCD74_10225"/>
<dbReference type="PANTHER" id="PTHR36435:SF1">
    <property type="entry name" value="CAAX AMINO TERMINAL PROTEASE FAMILY PROTEIN"/>
    <property type="match status" value="1"/>
</dbReference>
<dbReference type="GO" id="GO:0080120">
    <property type="term" value="P:CAAX-box protein maturation"/>
    <property type="evidence" value="ECO:0007669"/>
    <property type="project" value="UniProtKB-ARBA"/>
</dbReference>
<dbReference type="InterPro" id="IPR052710">
    <property type="entry name" value="CAAX_protease"/>
</dbReference>
<dbReference type="PANTHER" id="PTHR36435">
    <property type="entry name" value="SLR1288 PROTEIN"/>
    <property type="match status" value="1"/>
</dbReference>
<accession>A0A344J7J3</accession>
<sequence>MNTPPPVPASIEPTPPIGAASGIPQPVSPPARPPRPWLGFVLDFLMAMGLLLATTLVGMIVWGIVRAMQVVATRGPELAADGAAFTRAIGEPGAVPLLVVGSLAMLAAAGLVYRWRRRASNEEIARSRAAAMQPRTWLEGIGVGVGLFVASTALMMLLERFGHVPEPSNLQMLEQALAFSPMLLLFVAVLMAPLAEELLFRRVLFGRLWAAGKPMAGIVASSLLFALMHEIPGTTGAPWPMTLILLVFYALMGASFAWIYRRRGTLWAAILAHATNNLLACAMLMAGIGS</sequence>
<feature type="transmembrane region" description="Helical" evidence="2">
    <location>
        <begin position="136"/>
        <end position="158"/>
    </location>
</feature>
<evidence type="ECO:0000259" key="3">
    <source>
        <dbReference type="Pfam" id="PF02517"/>
    </source>
</evidence>
<evidence type="ECO:0000256" key="2">
    <source>
        <dbReference type="SAM" id="Phobius"/>
    </source>
</evidence>
<keyword evidence="4" id="KW-0378">Hydrolase</keyword>
<keyword evidence="2" id="KW-0812">Transmembrane</keyword>
<dbReference type="RefSeq" id="WP_112927215.1">
    <property type="nucleotide sequence ID" value="NZ_CP029556.1"/>
</dbReference>
<dbReference type="OrthoDB" id="6024813at2"/>
<name>A0A344J7J3_9GAMM</name>
<protein>
    <submittedName>
        <fullName evidence="4">CPBP family intramembrane metalloprotease</fullName>
    </submittedName>
</protein>
<feature type="transmembrane region" description="Helical" evidence="2">
    <location>
        <begin position="266"/>
        <end position="288"/>
    </location>
</feature>
<keyword evidence="5" id="KW-1185">Reference proteome</keyword>
<feature type="region of interest" description="Disordered" evidence="1">
    <location>
        <begin position="1"/>
        <end position="30"/>
    </location>
</feature>
<feature type="transmembrane region" description="Helical" evidence="2">
    <location>
        <begin position="239"/>
        <end position="259"/>
    </location>
</feature>
<dbReference type="Pfam" id="PF02517">
    <property type="entry name" value="Rce1-like"/>
    <property type="match status" value="1"/>
</dbReference>
<feature type="compositionally biased region" description="Pro residues" evidence="1">
    <location>
        <begin position="1"/>
        <end position="16"/>
    </location>
</feature>
<organism evidence="4 5">
    <name type="scientific">Solilutibacter oculi</name>
    <dbReference type="NCBI Taxonomy" id="2698682"/>
    <lineage>
        <taxon>Bacteria</taxon>
        <taxon>Pseudomonadati</taxon>
        <taxon>Pseudomonadota</taxon>
        <taxon>Gammaproteobacteria</taxon>
        <taxon>Lysobacterales</taxon>
        <taxon>Lysobacteraceae</taxon>
        <taxon>Solilutibacter</taxon>
    </lineage>
</organism>
<keyword evidence="2" id="KW-0472">Membrane</keyword>
<dbReference type="GO" id="GO:0006508">
    <property type="term" value="P:proteolysis"/>
    <property type="evidence" value="ECO:0007669"/>
    <property type="project" value="UniProtKB-KW"/>
</dbReference>
<evidence type="ECO:0000313" key="4">
    <source>
        <dbReference type="EMBL" id="AXA85003.1"/>
    </source>
</evidence>
<dbReference type="Proteomes" id="UP000251842">
    <property type="component" value="Chromosome"/>
</dbReference>
<feature type="transmembrane region" description="Helical" evidence="2">
    <location>
        <begin position="94"/>
        <end position="115"/>
    </location>
</feature>
<dbReference type="GO" id="GO:0008237">
    <property type="term" value="F:metallopeptidase activity"/>
    <property type="evidence" value="ECO:0007669"/>
    <property type="project" value="UniProtKB-KW"/>
</dbReference>